<protein>
    <submittedName>
        <fullName evidence="11">D-alanyl-D-alanine carboxypeptidase</fullName>
    </submittedName>
</protein>
<organism evidence="11 12">
    <name type="scientific">candidate division WS5 bacterium</name>
    <dbReference type="NCBI Taxonomy" id="2093353"/>
    <lineage>
        <taxon>Bacteria</taxon>
        <taxon>candidate division WS5</taxon>
    </lineage>
</organism>
<feature type="domain" description="Peptidase S11 D-alanyl-D-alanine carboxypeptidase A N-terminal" evidence="10">
    <location>
        <begin position="75"/>
        <end position="300"/>
    </location>
</feature>
<dbReference type="GO" id="GO:0008360">
    <property type="term" value="P:regulation of cell shape"/>
    <property type="evidence" value="ECO:0007669"/>
    <property type="project" value="UniProtKB-KW"/>
</dbReference>
<dbReference type="EMBL" id="QZJW01000055">
    <property type="protein sequence ID" value="RJO59980.1"/>
    <property type="molecule type" value="Genomic_DNA"/>
</dbReference>
<dbReference type="GO" id="GO:0006508">
    <property type="term" value="P:proteolysis"/>
    <property type="evidence" value="ECO:0007669"/>
    <property type="project" value="InterPro"/>
</dbReference>
<evidence type="ECO:0000256" key="9">
    <source>
        <dbReference type="RuleBase" id="RU004016"/>
    </source>
</evidence>
<gene>
    <name evidence="11" type="ORF">C4544_06445</name>
</gene>
<dbReference type="GO" id="GO:0009002">
    <property type="term" value="F:serine-type D-Ala-D-Ala carboxypeptidase activity"/>
    <property type="evidence" value="ECO:0007669"/>
    <property type="project" value="InterPro"/>
</dbReference>
<sequence length="317" mass="35354">MGFMKKKILLVAGFCLAVFLITNLLAKKPDSFQGQANKPSAKVAAKRADEEKRLVEEYRKKYSLDESSCSYDDFMIQAASGIVIDAETGKVLYEKEAHAKLSPASITKVLTGAVALENLDLDKKIEVSERASSMEPYNMSSQKGEKLRVEDLLYALMMISANDAAEILAEGIDGKRETFIDKMSEKTRLLELKETDFKNPSGLDEPGHASSAYDIGKITYYTLKAHPDILKYMGDKNPHNIAPSEENQAHYWDGHVSLTMRTYPEMRGAKTGFTDTARNTFIGIAEKNRKKFIFVFMGSDRGNEDAKALLNFGLSKM</sequence>
<evidence type="ECO:0000256" key="7">
    <source>
        <dbReference type="PIRSR" id="PIRSR618044-1"/>
    </source>
</evidence>
<evidence type="ECO:0000259" key="10">
    <source>
        <dbReference type="Pfam" id="PF00768"/>
    </source>
</evidence>
<keyword evidence="11" id="KW-0645">Protease</keyword>
<keyword evidence="4" id="KW-0133">Cell shape</keyword>
<dbReference type="InterPro" id="IPR018044">
    <property type="entry name" value="Peptidase_S11"/>
</dbReference>
<dbReference type="GO" id="GO:0071555">
    <property type="term" value="P:cell wall organization"/>
    <property type="evidence" value="ECO:0007669"/>
    <property type="project" value="UniProtKB-KW"/>
</dbReference>
<proteinExistence type="inferred from homology"/>
<dbReference type="Gene3D" id="3.40.710.10">
    <property type="entry name" value="DD-peptidase/beta-lactamase superfamily"/>
    <property type="match status" value="1"/>
</dbReference>
<comment type="caution">
    <text evidence="11">The sequence shown here is derived from an EMBL/GenBank/DDBJ whole genome shotgun (WGS) entry which is preliminary data.</text>
</comment>
<keyword evidence="11" id="KW-0121">Carboxypeptidase</keyword>
<reference evidence="11 12" key="1">
    <citation type="journal article" date="2017" name="ISME J.">
        <title>Energy and carbon metabolisms in a deep terrestrial subsurface fluid microbial community.</title>
        <authorList>
            <person name="Momper L."/>
            <person name="Jungbluth S.P."/>
            <person name="Lee M.D."/>
            <person name="Amend J.P."/>
        </authorList>
    </citation>
    <scope>NUCLEOTIDE SEQUENCE [LARGE SCALE GENOMIC DNA]</scope>
    <source>
        <strain evidence="11">SURF_29</strain>
    </source>
</reference>
<dbReference type="GO" id="GO:0009252">
    <property type="term" value="P:peptidoglycan biosynthetic process"/>
    <property type="evidence" value="ECO:0007669"/>
    <property type="project" value="UniProtKB-KW"/>
</dbReference>
<dbReference type="PANTHER" id="PTHR21581">
    <property type="entry name" value="D-ALANYL-D-ALANINE CARBOXYPEPTIDASE"/>
    <property type="match status" value="1"/>
</dbReference>
<keyword evidence="3" id="KW-0378">Hydrolase</keyword>
<dbReference type="SUPFAM" id="SSF56601">
    <property type="entry name" value="beta-lactamase/transpeptidase-like"/>
    <property type="match status" value="1"/>
</dbReference>
<evidence type="ECO:0000256" key="8">
    <source>
        <dbReference type="PIRSR" id="PIRSR618044-2"/>
    </source>
</evidence>
<dbReference type="InterPro" id="IPR012338">
    <property type="entry name" value="Beta-lactam/transpept-like"/>
</dbReference>
<dbReference type="Pfam" id="PF00768">
    <property type="entry name" value="Peptidase_S11"/>
    <property type="match status" value="1"/>
</dbReference>
<evidence type="ECO:0000313" key="11">
    <source>
        <dbReference type="EMBL" id="RJO59980.1"/>
    </source>
</evidence>
<dbReference type="InterPro" id="IPR001967">
    <property type="entry name" value="Peptidase_S11_N"/>
</dbReference>
<keyword evidence="5" id="KW-0573">Peptidoglycan synthesis</keyword>
<dbReference type="PANTHER" id="PTHR21581:SF33">
    <property type="entry name" value="D-ALANYL-D-ALANINE CARBOXYPEPTIDASE DACB"/>
    <property type="match status" value="1"/>
</dbReference>
<feature type="active site" description="Proton acceptor" evidence="7">
    <location>
        <position position="108"/>
    </location>
</feature>
<evidence type="ECO:0000256" key="2">
    <source>
        <dbReference type="ARBA" id="ARBA00022729"/>
    </source>
</evidence>
<evidence type="ECO:0000256" key="6">
    <source>
        <dbReference type="ARBA" id="ARBA00023316"/>
    </source>
</evidence>
<evidence type="ECO:0000256" key="4">
    <source>
        <dbReference type="ARBA" id="ARBA00022960"/>
    </source>
</evidence>
<comment type="similarity">
    <text evidence="1 9">Belongs to the peptidase S11 family.</text>
</comment>
<dbReference type="PRINTS" id="PR00725">
    <property type="entry name" value="DADACBPTASE1"/>
</dbReference>
<keyword evidence="2" id="KW-0732">Signal</keyword>
<evidence type="ECO:0000256" key="1">
    <source>
        <dbReference type="ARBA" id="ARBA00007164"/>
    </source>
</evidence>
<evidence type="ECO:0000256" key="3">
    <source>
        <dbReference type="ARBA" id="ARBA00022801"/>
    </source>
</evidence>
<dbReference type="Proteomes" id="UP000285655">
    <property type="component" value="Unassembled WGS sequence"/>
</dbReference>
<accession>A0A419DA74</accession>
<keyword evidence="6" id="KW-0961">Cell wall biogenesis/degradation</keyword>
<feature type="active site" evidence="7">
    <location>
        <position position="160"/>
    </location>
</feature>
<evidence type="ECO:0000313" key="12">
    <source>
        <dbReference type="Proteomes" id="UP000285655"/>
    </source>
</evidence>
<feature type="active site" description="Acyl-ester intermediate" evidence="7">
    <location>
        <position position="105"/>
    </location>
</feature>
<dbReference type="AlphaFoldDB" id="A0A419DA74"/>
<evidence type="ECO:0000256" key="5">
    <source>
        <dbReference type="ARBA" id="ARBA00022984"/>
    </source>
</evidence>
<feature type="binding site" evidence="8">
    <location>
        <position position="270"/>
    </location>
    <ligand>
        <name>substrate</name>
    </ligand>
</feature>
<name>A0A419DA74_9BACT</name>